<evidence type="ECO:0000313" key="2">
    <source>
        <dbReference type="Proteomes" id="UP001172673"/>
    </source>
</evidence>
<gene>
    <name evidence="1" type="ORF">H2200_003161</name>
</gene>
<protein>
    <recommendedName>
        <fullName evidence="3">F-box domain-containing protein</fullName>
    </recommendedName>
</protein>
<sequence length="485" mass="56153">MKWNNLSNEIKLEVIKRLPRDELKSIRLACKATCQLATPVLFSHVVLRPSMISVTRLQKISWRPDLALLVRTLESHPLGLVQRFVEREVHENEWSEEAGSVFGLPNGFDLLEYDFEYARLCSRLHLNYMDEIAAQRKFEEFPSRVLLQKILTAFNGLRSIIWRERGPDGSEDTGNDEVTLPYRHALYLRTGIITATSQIDFTFLHLLQSCPICPNLNEMTALDISWPPFGSARDEYLSDHPSLGSLRKLHLTFDASLLLRNPKSITQLEWLLVQLRELQDLRFGFTRTEDIVEQTVLPRIWSYLLSRRCSGLQKLRLDHIHATEKTILGFLKTHSKTLKSLTIDSMKITSPANQATNTVHTREMSNSILRAIWSLRHVMQLQEIHFGGTFIDDRWSIEIEPLVPDCFRSRVEEYVCKRGPFPFPGFEELTEEQACRALSNDKADWQGLGPFIEGWHRSLESVGRNNGVADDSWFFTDRFHFDRVM</sequence>
<dbReference type="Proteomes" id="UP001172673">
    <property type="component" value="Unassembled WGS sequence"/>
</dbReference>
<dbReference type="Gene3D" id="3.80.10.10">
    <property type="entry name" value="Ribonuclease Inhibitor"/>
    <property type="match status" value="1"/>
</dbReference>
<comment type="caution">
    <text evidence="1">The sequence shown here is derived from an EMBL/GenBank/DDBJ whole genome shotgun (WGS) entry which is preliminary data.</text>
</comment>
<dbReference type="AlphaFoldDB" id="A0AA39CL70"/>
<evidence type="ECO:0008006" key="3">
    <source>
        <dbReference type="Google" id="ProtNLM"/>
    </source>
</evidence>
<dbReference type="EMBL" id="JAPDRK010000004">
    <property type="protein sequence ID" value="KAJ9613219.1"/>
    <property type="molecule type" value="Genomic_DNA"/>
</dbReference>
<reference evidence="1" key="1">
    <citation type="submission" date="2022-10" db="EMBL/GenBank/DDBJ databases">
        <title>Culturing micro-colonial fungi from biological soil crusts in the Mojave desert and describing Neophaeococcomyces mojavensis, and introducing the new genera and species Taxawa tesnikishii.</title>
        <authorList>
            <person name="Kurbessoian T."/>
            <person name="Stajich J.E."/>
        </authorList>
    </citation>
    <scope>NUCLEOTIDE SEQUENCE</scope>
    <source>
        <strain evidence="1">TK_41</strain>
    </source>
</reference>
<evidence type="ECO:0000313" key="1">
    <source>
        <dbReference type="EMBL" id="KAJ9613219.1"/>
    </source>
</evidence>
<keyword evidence="2" id="KW-1185">Reference proteome</keyword>
<accession>A0AA39CL70</accession>
<proteinExistence type="predicted"/>
<dbReference type="SUPFAM" id="SSF52047">
    <property type="entry name" value="RNI-like"/>
    <property type="match status" value="1"/>
</dbReference>
<dbReference type="InterPro" id="IPR032675">
    <property type="entry name" value="LRR_dom_sf"/>
</dbReference>
<organism evidence="1 2">
    <name type="scientific">Cladophialophora chaetospira</name>
    <dbReference type="NCBI Taxonomy" id="386627"/>
    <lineage>
        <taxon>Eukaryota</taxon>
        <taxon>Fungi</taxon>
        <taxon>Dikarya</taxon>
        <taxon>Ascomycota</taxon>
        <taxon>Pezizomycotina</taxon>
        <taxon>Eurotiomycetes</taxon>
        <taxon>Chaetothyriomycetidae</taxon>
        <taxon>Chaetothyriales</taxon>
        <taxon>Herpotrichiellaceae</taxon>
        <taxon>Cladophialophora</taxon>
    </lineage>
</organism>
<name>A0AA39CL70_9EURO</name>